<dbReference type="InterPro" id="IPR002121">
    <property type="entry name" value="HRDC_dom"/>
</dbReference>
<dbReference type="GO" id="GO:0000166">
    <property type="term" value="F:nucleotide binding"/>
    <property type="evidence" value="ECO:0007669"/>
    <property type="project" value="InterPro"/>
</dbReference>
<dbReference type="Proteomes" id="UP000824005">
    <property type="component" value="Unassembled WGS sequence"/>
</dbReference>
<dbReference type="GO" id="GO:0006260">
    <property type="term" value="P:DNA replication"/>
    <property type="evidence" value="ECO:0007669"/>
    <property type="project" value="InterPro"/>
</dbReference>
<dbReference type="Gene3D" id="1.10.10.10">
    <property type="entry name" value="Winged helix-like DNA-binding domain superfamily/Winged helix DNA-binding domain"/>
    <property type="match status" value="1"/>
</dbReference>
<dbReference type="InterPro" id="IPR032284">
    <property type="entry name" value="RecQ_Zn-bd"/>
</dbReference>
<dbReference type="Pfam" id="PF16124">
    <property type="entry name" value="RecQ_Zn_bind"/>
    <property type="match status" value="1"/>
</dbReference>
<protein>
    <recommendedName>
        <fullName evidence="2">DNA 3'-5' helicase</fullName>
        <ecNumber evidence="2">5.6.2.4</ecNumber>
    </recommendedName>
</protein>
<proteinExistence type="predicted"/>
<dbReference type="EMBL" id="DXDC01000062">
    <property type="protein sequence ID" value="HIY65081.1"/>
    <property type="molecule type" value="Genomic_DNA"/>
</dbReference>
<feature type="non-terminal residue" evidence="4">
    <location>
        <position position="1"/>
    </location>
</feature>
<dbReference type="SMART" id="SM00341">
    <property type="entry name" value="HRDC"/>
    <property type="match status" value="1"/>
</dbReference>
<dbReference type="GO" id="GO:0003676">
    <property type="term" value="F:nucleic acid binding"/>
    <property type="evidence" value="ECO:0007669"/>
    <property type="project" value="InterPro"/>
</dbReference>
<reference evidence="4" key="2">
    <citation type="submission" date="2021-04" db="EMBL/GenBank/DDBJ databases">
        <authorList>
            <person name="Gilroy R."/>
        </authorList>
    </citation>
    <scope>NUCLEOTIDE SEQUENCE</scope>
    <source>
        <strain evidence="4">ChiGjej1B1-98</strain>
    </source>
</reference>
<dbReference type="AlphaFoldDB" id="A0A9D1YW56"/>
<dbReference type="Pfam" id="PF00570">
    <property type="entry name" value="HRDC"/>
    <property type="match status" value="1"/>
</dbReference>
<feature type="domain" description="HRDC" evidence="3">
    <location>
        <begin position="176"/>
        <end position="249"/>
    </location>
</feature>
<comment type="caution">
    <text evidence="4">The sequence shown here is derived from an EMBL/GenBank/DDBJ whole genome shotgun (WGS) entry which is preliminary data.</text>
</comment>
<comment type="catalytic activity">
    <reaction evidence="1">
        <text>Couples ATP hydrolysis with the unwinding of duplex DNA by translocating in the 3'-5' direction.</text>
        <dbReference type="EC" id="5.6.2.4"/>
    </reaction>
</comment>
<evidence type="ECO:0000256" key="1">
    <source>
        <dbReference type="ARBA" id="ARBA00034617"/>
    </source>
</evidence>
<organism evidence="4 5">
    <name type="scientific">Candidatus Agrococcus pullicola</name>
    <dbReference type="NCBI Taxonomy" id="2838429"/>
    <lineage>
        <taxon>Bacteria</taxon>
        <taxon>Bacillati</taxon>
        <taxon>Actinomycetota</taxon>
        <taxon>Actinomycetes</taxon>
        <taxon>Micrococcales</taxon>
        <taxon>Microbacteriaceae</taxon>
        <taxon>Agrococcus</taxon>
    </lineage>
</organism>
<evidence type="ECO:0000256" key="2">
    <source>
        <dbReference type="ARBA" id="ARBA00034808"/>
    </source>
</evidence>
<dbReference type="GO" id="GO:0006281">
    <property type="term" value="P:DNA repair"/>
    <property type="evidence" value="ECO:0007669"/>
    <property type="project" value="InterPro"/>
</dbReference>
<accession>A0A9D1YW56</accession>
<dbReference type="SUPFAM" id="SSF46785">
    <property type="entry name" value="Winged helix' DNA-binding domain"/>
    <property type="match status" value="1"/>
</dbReference>
<evidence type="ECO:0000259" key="3">
    <source>
        <dbReference type="PROSITE" id="PS50967"/>
    </source>
</evidence>
<evidence type="ECO:0000313" key="5">
    <source>
        <dbReference type="Proteomes" id="UP000824005"/>
    </source>
</evidence>
<dbReference type="InterPro" id="IPR018982">
    <property type="entry name" value="RQC_domain"/>
</dbReference>
<name>A0A9D1YW56_9MICO</name>
<dbReference type="InterPro" id="IPR036388">
    <property type="entry name" value="WH-like_DNA-bd_sf"/>
</dbReference>
<sequence>QQRQQQHLDAMLALCETVECRRQNLLAYFGQSSDPCGNCDTCLEAPKTWDGLVAAQKLMSTIVRLQRERGQSFGAGHLIDILRGKETERMRRFRHDELSTYGIGDDLSDQDWRSVIRQLLARGLLAPQGEYNTLAVTPASAGVLRGETLVPLRHDVIGRKSRPAAAKKTTAADTLAPEDRDLFESLREWRAGQAREQGVPAYIVFGDATLRALAEHRPASLDALDAISGIGQKKRDAYGEQVLEVIRAV</sequence>
<evidence type="ECO:0000313" key="4">
    <source>
        <dbReference type="EMBL" id="HIY65081.1"/>
    </source>
</evidence>
<dbReference type="SMART" id="SM00956">
    <property type="entry name" value="RQC"/>
    <property type="match status" value="1"/>
</dbReference>
<reference evidence="4" key="1">
    <citation type="journal article" date="2021" name="PeerJ">
        <title>Extensive microbial diversity within the chicken gut microbiome revealed by metagenomics and culture.</title>
        <authorList>
            <person name="Gilroy R."/>
            <person name="Ravi A."/>
            <person name="Getino M."/>
            <person name="Pursley I."/>
            <person name="Horton D.L."/>
            <person name="Alikhan N.F."/>
            <person name="Baker D."/>
            <person name="Gharbi K."/>
            <person name="Hall N."/>
            <person name="Watson M."/>
            <person name="Adriaenssens E.M."/>
            <person name="Foster-Nyarko E."/>
            <person name="Jarju S."/>
            <person name="Secka A."/>
            <person name="Antonio M."/>
            <person name="Oren A."/>
            <person name="Chaudhuri R.R."/>
            <person name="La Ragione R."/>
            <person name="Hildebrand F."/>
            <person name="Pallen M.J."/>
        </authorList>
    </citation>
    <scope>NUCLEOTIDE SEQUENCE</scope>
    <source>
        <strain evidence="4">ChiGjej1B1-98</strain>
    </source>
</reference>
<dbReference type="PROSITE" id="PS50967">
    <property type="entry name" value="HRDC"/>
    <property type="match status" value="1"/>
</dbReference>
<dbReference type="GO" id="GO:0043138">
    <property type="term" value="F:3'-5' DNA helicase activity"/>
    <property type="evidence" value="ECO:0007669"/>
    <property type="project" value="UniProtKB-EC"/>
</dbReference>
<dbReference type="InterPro" id="IPR010997">
    <property type="entry name" value="HRDC-like_sf"/>
</dbReference>
<dbReference type="InterPro" id="IPR044876">
    <property type="entry name" value="HRDC_dom_sf"/>
</dbReference>
<dbReference type="SUPFAM" id="SSF47819">
    <property type="entry name" value="HRDC-like"/>
    <property type="match status" value="1"/>
</dbReference>
<dbReference type="EC" id="5.6.2.4" evidence="2"/>
<gene>
    <name evidence="4" type="ORF">H9830_02240</name>
</gene>
<dbReference type="Pfam" id="PF09382">
    <property type="entry name" value="RQC"/>
    <property type="match status" value="1"/>
</dbReference>
<dbReference type="Gene3D" id="1.10.150.80">
    <property type="entry name" value="HRDC domain"/>
    <property type="match status" value="1"/>
</dbReference>
<dbReference type="InterPro" id="IPR036390">
    <property type="entry name" value="WH_DNA-bd_sf"/>
</dbReference>